<dbReference type="Proteomes" id="UP000051581">
    <property type="component" value="Unassembled WGS sequence"/>
</dbReference>
<keyword evidence="2" id="KW-1185">Reference proteome</keyword>
<evidence type="ECO:0008006" key="3">
    <source>
        <dbReference type="Google" id="ProtNLM"/>
    </source>
</evidence>
<evidence type="ECO:0000313" key="2">
    <source>
        <dbReference type="Proteomes" id="UP000051581"/>
    </source>
</evidence>
<reference evidence="1 2" key="1">
    <citation type="journal article" date="2015" name="Genome Announc.">
        <title>Expanding the biotechnology potential of lactobacilli through comparative genomics of 213 strains and associated genera.</title>
        <authorList>
            <person name="Sun Z."/>
            <person name="Harris H.M."/>
            <person name="McCann A."/>
            <person name="Guo C."/>
            <person name="Argimon S."/>
            <person name="Zhang W."/>
            <person name="Yang X."/>
            <person name="Jeffery I.B."/>
            <person name="Cooney J.C."/>
            <person name="Kagawa T.F."/>
            <person name="Liu W."/>
            <person name="Song Y."/>
            <person name="Salvetti E."/>
            <person name="Wrobel A."/>
            <person name="Rasinkangas P."/>
            <person name="Parkhill J."/>
            <person name="Rea M.C."/>
            <person name="O'Sullivan O."/>
            <person name="Ritari J."/>
            <person name="Douillard F.P."/>
            <person name="Paul Ross R."/>
            <person name="Yang R."/>
            <person name="Briner A.E."/>
            <person name="Felis G.E."/>
            <person name="de Vos W.M."/>
            <person name="Barrangou R."/>
            <person name="Klaenhammer T.R."/>
            <person name="Caufield P.W."/>
            <person name="Cui Y."/>
            <person name="Zhang H."/>
            <person name="O'Toole P.W."/>
        </authorList>
    </citation>
    <scope>NUCLEOTIDE SEQUENCE [LARGE SCALE GENOMIC DNA]</scope>
    <source>
        <strain evidence="1 2">DSM 19904</strain>
    </source>
</reference>
<dbReference type="PANTHER" id="PTHR40056">
    <property type="entry name" value="HYPOTHETICAL CYTOSOLIC PROTEIN"/>
    <property type="match status" value="1"/>
</dbReference>
<dbReference type="Pfam" id="PF08876">
    <property type="entry name" value="DUF1836"/>
    <property type="match status" value="1"/>
</dbReference>
<dbReference type="OrthoDB" id="3191472at2"/>
<organism evidence="1 2">
    <name type="scientific">Lentilactobacillus sunkii DSM 19904</name>
    <dbReference type="NCBI Taxonomy" id="1423808"/>
    <lineage>
        <taxon>Bacteria</taxon>
        <taxon>Bacillati</taxon>
        <taxon>Bacillota</taxon>
        <taxon>Bacilli</taxon>
        <taxon>Lactobacillales</taxon>
        <taxon>Lactobacillaceae</taxon>
        <taxon>Lentilactobacillus</taxon>
    </lineage>
</organism>
<proteinExistence type="predicted"/>
<dbReference type="PANTHER" id="PTHR40056:SF1">
    <property type="entry name" value="DUF1836 DOMAIN-CONTAINING PROTEIN"/>
    <property type="match status" value="1"/>
</dbReference>
<dbReference type="EMBL" id="AZEA01000005">
    <property type="protein sequence ID" value="KRK88853.1"/>
    <property type="molecule type" value="Genomic_DNA"/>
</dbReference>
<comment type="caution">
    <text evidence="1">The sequence shown here is derived from an EMBL/GenBank/DDBJ whole genome shotgun (WGS) entry which is preliminary data.</text>
</comment>
<sequence>MAKEIFTKKLAGMTMPHFDDLPNLDLYMDQVIDEVNQYLAPITHTDITKSMINSYVKKGIVDRPTKKRYSRVHLAKILVVSLLKPILSLDTIDQAMKIALKLDSAQKAYDQFIDLFNQELTDVDIDNLSAKQYQSMAIKSLLYKLVVDDLIENSRKS</sequence>
<dbReference type="AlphaFoldDB" id="A0A0R1KZH2"/>
<dbReference type="PATRIC" id="fig|1423808.3.peg.2142"/>
<protein>
    <recommendedName>
        <fullName evidence="3">BS ykrK family protein</fullName>
    </recommendedName>
</protein>
<dbReference type="InterPro" id="IPR014975">
    <property type="entry name" value="DUF1836"/>
</dbReference>
<accession>A0A0R1KZH2</accession>
<name>A0A0R1KZH2_9LACO</name>
<dbReference type="RefSeq" id="WP_057824230.1">
    <property type="nucleotide sequence ID" value="NZ_AZEA01000005.1"/>
</dbReference>
<gene>
    <name evidence="1" type="ORF">FD17_GL002114</name>
</gene>
<evidence type="ECO:0000313" key="1">
    <source>
        <dbReference type="EMBL" id="KRK88853.1"/>
    </source>
</evidence>